<feature type="region of interest" description="Disordered" evidence="1">
    <location>
        <begin position="235"/>
        <end position="255"/>
    </location>
</feature>
<evidence type="ECO:0000313" key="2">
    <source>
        <dbReference type="EMBL" id="CAG9326734.1"/>
    </source>
</evidence>
<comment type="caution">
    <text evidence="2">The sequence shown here is derived from an EMBL/GenBank/DDBJ whole genome shotgun (WGS) entry which is preliminary data.</text>
</comment>
<evidence type="ECO:0000256" key="1">
    <source>
        <dbReference type="SAM" id="MobiDB-lite"/>
    </source>
</evidence>
<organism evidence="2 3">
    <name type="scientific">Blepharisma stoltei</name>
    <dbReference type="NCBI Taxonomy" id="1481888"/>
    <lineage>
        <taxon>Eukaryota</taxon>
        <taxon>Sar</taxon>
        <taxon>Alveolata</taxon>
        <taxon>Ciliophora</taxon>
        <taxon>Postciliodesmatophora</taxon>
        <taxon>Heterotrichea</taxon>
        <taxon>Heterotrichida</taxon>
        <taxon>Blepharismidae</taxon>
        <taxon>Blepharisma</taxon>
    </lineage>
</organism>
<keyword evidence="3" id="KW-1185">Reference proteome</keyword>
<dbReference type="AlphaFoldDB" id="A0AAU9JNQ1"/>
<feature type="compositionally biased region" description="Basic and acidic residues" evidence="1">
    <location>
        <begin position="235"/>
        <end position="248"/>
    </location>
</feature>
<proteinExistence type="predicted"/>
<dbReference type="EMBL" id="CAJZBQ010000041">
    <property type="protein sequence ID" value="CAG9326734.1"/>
    <property type="molecule type" value="Genomic_DNA"/>
</dbReference>
<reference evidence="2" key="1">
    <citation type="submission" date="2021-09" db="EMBL/GenBank/DDBJ databases">
        <authorList>
            <consortium name="AG Swart"/>
            <person name="Singh M."/>
            <person name="Singh A."/>
            <person name="Seah K."/>
            <person name="Emmerich C."/>
        </authorList>
    </citation>
    <scope>NUCLEOTIDE SEQUENCE</scope>
    <source>
        <strain evidence="2">ATCC30299</strain>
    </source>
</reference>
<protein>
    <submittedName>
        <fullName evidence="2">Uncharacterized protein</fullName>
    </submittedName>
</protein>
<accession>A0AAU9JNQ1</accession>
<gene>
    <name evidence="2" type="ORF">BSTOLATCC_MIC42001</name>
</gene>
<sequence length="375" mass="42533">MENSQSSTADICSKLEGKLDLQDISKSLVGIQDSTPFELSLVSPNATDMMDLGSLDVNNFGVHQSPQPYLTEEGSNWLINGEPISDSILVFQAEDQHSQEANHLLDQDVYEDSMSSFYNSSSYSSSSNSNTQSVISNAREGSIIETKPKKNLTRYHPHTLFLAKFYSKGKMIPPKKEYIRIAPIRSHKKLFRYIEVNKPLCKVIKDLNVRSPTVLKIVKRLKILFEQHKDDFKKISRTESGPKTDGSKKNKRPEHKSWNNSYIKEYFENPAVLESYLLHVELIFADCDINTLIKRLNVECCKNAEHSQECDIKWEAMKKFISEEIITDLGVSIPFDTNKQNILTGVETIPARSQGFGSGNIESFLASNQEIRNLI</sequence>
<evidence type="ECO:0000313" key="3">
    <source>
        <dbReference type="Proteomes" id="UP001162131"/>
    </source>
</evidence>
<name>A0AAU9JNQ1_9CILI</name>
<dbReference type="Proteomes" id="UP001162131">
    <property type="component" value="Unassembled WGS sequence"/>
</dbReference>